<organism evidence="7 8">
    <name type="scientific">Tessaracoccus oleiagri</name>
    <dbReference type="NCBI Taxonomy" id="686624"/>
    <lineage>
        <taxon>Bacteria</taxon>
        <taxon>Bacillati</taxon>
        <taxon>Actinomycetota</taxon>
        <taxon>Actinomycetes</taxon>
        <taxon>Propionibacteriales</taxon>
        <taxon>Propionibacteriaceae</taxon>
        <taxon>Tessaracoccus</taxon>
    </lineage>
</organism>
<accession>A0A1G9JSW3</accession>
<feature type="transmembrane region" description="Helical" evidence="6">
    <location>
        <begin position="25"/>
        <end position="45"/>
    </location>
</feature>
<feature type="transmembrane region" description="Helical" evidence="6">
    <location>
        <begin position="207"/>
        <end position="225"/>
    </location>
</feature>
<evidence type="ECO:0000256" key="5">
    <source>
        <dbReference type="PIRSR" id="PIRSR604254-1"/>
    </source>
</evidence>
<evidence type="ECO:0000256" key="4">
    <source>
        <dbReference type="ARBA" id="ARBA00023136"/>
    </source>
</evidence>
<dbReference type="AlphaFoldDB" id="A0A1G9JSW3"/>
<feature type="transmembrane region" description="Helical" evidence="6">
    <location>
        <begin position="168"/>
        <end position="187"/>
    </location>
</feature>
<evidence type="ECO:0000256" key="1">
    <source>
        <dbReference type="ARBA" id="ARBA00004141"/>
    </source>
</evidence>
<evidence type="ECO:0000313" key="8">
    <source>
        <dbReference type="Proteomes" id="UP000199475"/>
    </source>
</evidence>
<dbReference type="PANTHER" id="PTHR20855">
    <property type="entry name" value="ADIPOR/PROGESTIN RECEPTOR-RELATED"/>
    <property type="match status" value="1"/>
</dbReference>
<evidence type="ECO:0000256" key="6">
    <source>
        <dbReference type="SAM" id="Phobius"/>
    </source>
</evidence>
<evidence type="ECO:0000313" key="7">
    <source>
        <dbReference type="EMBL" id="SDL40628.1"/>
    </source>
</evidence>
<dbReference type="Pfam" id="PF03006">
    <property type="entry name" value="HlyIII"/>
    <property type="match status" value="1"/>
</dbReference>
<comment type="subcellular location">
    <subcellularLocation>
        <location evidence="1">Membrane</location>
        <topology evidence="1">Multi-pass membrane protein</topology>
    </subcellularLocation>
</comment>
<dbReference type="OrthoDB" id="9813689at2"/>
<protein>
    <submittedName>
        <fullName evidence="7">Hemolysin III</fullName>
    </submittedName>
</protein>
<feature type="binding site" evidence="5">
    <location>
        <position position="72"/>
    </location>
    <ligand>
        <name>Zn(2+)</name>
        <dbReference type="ChEBI" id="CHEBI:29105"/>
    </ligand>
</feature>
<dbReference type="STRING" id="686624.SAMN04488242_1452"/>
<keyword evidence="4 6" id="KW-0472">Membrane</keyword>
<evidence type="ECO:0000256" key="3">
    <source>
        <dbReference type="ARBA" id="ARBA00022989"/>
    </source>
</evidence>
<feature type="transmembrane region" description="Helical" evidence="6">
    <location>
        <begin position="115"/>
        <end position="134"/>
    </location>
</feature>
<evidence type="ECO:0000256" key="2">
    <source>
        <dbReference type="ARBA" id="ARBA00022692"/>
    </source>
</evidence>
<keyword evidence="3 6" id="KW-1133">Transmembrane helix</keyword>
<dbReference type="GO" id="GO:0046872">
    <property type="term" value="F:metal ion binding"/>
    <property type="evidence" value="ECO:0007669"/>
    <property type="project" value="UniProtKB-KW"/>
</dbReference>
<feature type="transmembrane region" description="Helical" evidence="6">
    <location>
        <begin position="140"/>
        <end position="161"/>
    </location>
</feature>
<feature type="binding site" evidence="5">
    <location>
        <position position="201"/>
    </location>
    <ligand>
        <name>Zn(2+)</name>
        <dbReference type="ChEBI" id="CHEBI:29105"/>
    </ligand>
</feature>
<proteinExistence type="predicted"/>
<dbReference type="EMBL" id="FNGP01000002">
    <property type="protein sequence ID" value="SDL40628.1"/>
    <property type="molecule type" value="Genomic_DNA"/>
</dbReference>
<feature type="transmembrane region" description="Helical" evidence="6">
    <location>
        <begin position="52"/>
        <end position="71"/>
    </location>
</feature>
<keyword evidence="2 6" id="KW-0812">Transmembrane</keyword>
<name>A0A1G9JSW3_9ACTN</name>
<dbReference type="InterPro" id="IPR004254">
    <property type="entry name" value="AdipoR/HlyIII-related"/>
</dbReference>
<keyword evidence="5" id="KW-0862">Zinc</keyword>
<dbReference type="GO" id="GO:0016020">
    <property type="term" value="C:membrane"/>
    <property type="evidence" value="ECO:0007669"/>
    <property type="project" value="UniProtKB-SubCell"/>
</dbReference>
<dbReference type="Proteomes" id="UP000199475">
    <property type="component" value="Unassembled WGS sequence"/>
</dbReference>
<keyword evidence="8" id="KW-1185">Reference proteome</keyword>
<feature type="transmembrane region" description="Helical" evidence="6">
    <location>
        <begin position="91"/>
        <end position="108"/>
    </location>
</feature>
<dbReference type="PANTHER" id="PTHR20855:SF3">
    <property type="entry name" value="LD03007P"/>
    <property type="match status" value="1"/>
</dbReference>
<dbReference type="RefSeq" id="WP_093250437.1">
    <property type="nucleotide sequence ID" value="NZ_FNGP01000002.1"/>
</dbReference>
<reference evidence="7 8" key="1">
    <citation type="submission" date="2016-10" db="EMBL/GenBank/DDBJ databases">
        <authorList>
            <person name="de Groot N.N."/>
        </authorList>
    </citation>
    <scope>NUCLEOTIDE SEQUENCE [LARGE SCALE GENOMIC DNA]</scope>
    <source>
        <strain evidence="7 8">CGMCC 1.9159</strain>
    </source>
</reference>
<keyword evidence="5" id="KW-0479">Metal-binding</keyword>
<gene>
    <name evidence="7" type="ORF">SAMN04488242_1452</name>
</gene>
<sequence length="226" mass="24168">MARSDPAISAAAPAAAPAKPLLRGWLHLGMAPIILVVGVLLTALSPTIEGRIGAAVYTLSAVMLFGTSAAYHRGNWTPSTLAVFRRLDHSNIFIFIAGTYTPLALNLLDGSARWTLLAIAWTVATLGVGFRLAWLSAPRWLYTVLYVAMGWMAVGWMPQLWAAGGPTVVLLVIVGGLIYSLGAVAYATKRPQLSARWFGFHEVFHTATILAAICHLVAIWLSAFAA</sequence>
<feature type="binding site" evidence="5">
    <location>
        <position position="205"/>
    </location>
    <ligand>
        <name>Zn(2+)</name>
        <dbReference type="ChEBI" id="CHEBI:29105"/>
    </ligand>
</feature>